<dbReference type="HOGENOM" id="CLU_1225405_0_0_1"/>
<evidence type="ECO:0000256" key="1">
    <source>
        <dbReference type="SAM" id="MobiDB-lite"/>
    </source>
</evidence>
<evidence type="ECO:0000313" key="2">
    <source>
        <dbReference type="EMBL" id="EFI95673.1"/>
    </source>
</evidence>
<dbReference type="EMBL" id="GL377308">
    <property type="protein sequence ID" value="EFI95673.1"/>
    <property type="molecule type" value="Genomic_DNA"/>
</dbReference>
<keyword evidence="3" id="KW-1185">Reference proteome</keyword>
<organism evidence="3">
    <name type="scientific">Schizophyllum commune (strain H4-8 / FGSC 9210)</name>
    <name type="common">Split gill fungus</name>
    <dbReference type="NCBI Taxonomy" id="578458"/>
    <lineage>
        <taxon>Eukaryota</taxon>
        <taxon>Fungi</taxon>
        <taxon>Dikarya</taxon>
        <taxon>Basidiomycota</taxon>
        <taxon>Agaricomycotina</taxon>
        <taxon>Agaricomycetes</taxon>
        <taxon>Agaricomycetidae</taxon>
        <taxon>Agaricales</taxon>
        <taxon>Schizophyllaceae</taxon>
        <taxon>Schizophyllum</taxon>
    </lineage>
</organism>
<dbReference type="AlphaFoldDB" id="D8Q9K0"/>
<dbReference type="GeneID" id="9588352"/>
<dbReference type="RefSeq" id="XP_003030576.1">
    <property type="nucleotide sequence ID" value="XM_003030530.1"/>
</dbReference>
<feature type="compositionally biased region" description="Basic residues" evidence="1">
    <location>
        <begin position="48"/>
        <end position="64"/>
    </location>
</feature>
<dbReference type="OrthoDB" id="2919811at2759"/>
<evidence type="ECO:0000313" key="3">
    <source>
        <dbReference type="Proteomes" id="UP000007431"/>
    </source>
</evidence>
<dbReference type="KEGG" id="scm:SCHCO_02669542"/>
<protein>
    <submittedName>
        <fullName evidence="2">Expressed protein</fullName>
    </submittedName>
</protein>
<reference evidence="2 3" key="1">
    <citation type="journal article" date="2010" name="Nat. Biotechnol.">
        <title>Genome sequence of the model mushroom Schizophyllum commune.</title>
        <authorList>
            <person name="Ohm R.A."/>
            <person name="de Jong J.F."/>
            <person name="Lugones L.G."/>
            <person name="Aerts A."/>
            <person name="Kothe E."/>
            <person name="Stajich J.E."/>
            <person name="de Vries R.P."/>
            <person name="Record E."/>
            <person name="Levasseur A."/>
            <person name="Baker S.E."/>
            <person name="Bartholomew K.A."/>
            <person name="Coutinho P.M."/>
            <person name="Erdmann S."/>
            <person name="Fowler T.J."/>
            <person name="Gathman A.C."/>
            <person name="Lombard V."/>
            <person name="Henrissat B."/>
            <person name="Knabe N."/>
            <person name="Kuees U."/>
            <person name="Lilly W.W."/>
            <person name="Lindquist E."/>
            <person name="Lucas S."/>
            <person name="Magnuson J.K."/>
            <person name="Piumi F."/>
            <person name="Raudaskoski M."/>
            <person name="Salamov A."/>
            <person name="Schmutz J."/>
            <person name="Schwarze F.W.M.R."/>
            <person name="vanKuyk P.A."/>
            <person name="Horton J.S."/>
            <person name="Grigoriev I.V."/>
            <person name="Woesten H.A.B."/>
        </authorList>
    </citation>
    <scope>NUCLEOTIDE SEQUENCE [LARGE SCALE GENOMIC DNA]</scope>
    <source>
        <strain evidence="3">H4-8 / FGSC 9210</strain>
    </source>
</reference>
<feature type="region of interest" description="Disordered" evidence="1">
    <location>
        <begin position="1"/>
        <end position="74"/>
    </location>
</feature>
<feature type="region of interest" description="Disordered" evidence="1">
    <location>
        <begin position="144"/>
        <end position="226"/>
    </location>
</feature>
<sequence length="226" mass="24155">MSGTSSPSLTPSMLPSTPMPDSARSWIEEADKHTSPTLARQSSMGKAERRRHRKNMVKVPRRPHTSTGATGHSIMPDIAVNGRRLRTVSDDPRLHYICHSTSSLEGMEAPTSPVQEEDAPVSPAAGVPQTPVTPVATQLSRVSSLDANDTDTDGELGESRLYRVSTAPHASPGGGRGGKGADSEARKASAQKLARMGFAPHDRTPQNTKRFGGLKSWVQSFKGKPV</sequence>
<feature type="compositionally biased region" description="Polar residues" evidence="1">
    <location>
        <begin position="35"/>
        <end position="44"/>
    </location>
</feature>
<dbReference type="InParanoid" id="D8Q9K0"/>
<gene>
    <name evidence="2" type="ORF">SCHCODRAFT_85558</name>
</gene>
<dbReference type="Proteomes" id="UP000007431">
    <property type="component" value="Unassembled WGS sequence"/>
</dbReference>
<feature type="compositionally biased region" description="Low complexity" evidence="1">
    <location>
        <begin position="1"/>
        <end position="20"/>
    </location>
</feature>
<feature type="region of interest" description="Disordered" evidence="1">
    <location>
        <begin position="104"/>
        <end position="131"/>
    </location>
</feature>
<dbReference type="VEuPathDB" id="FungiDB:SCHCODRAFT_02669542"/>
<accession>D8Q9K0</accession>
<name>D8Q9K0_SCHCM</name>
<proteinExistence type="predicted"/>